<sequence>MVRRYAESTIGSEISKIMDSMVQKNFVDFLLNQKEKKSKPATAEEAAEVRLYSDLLKLSREKQKRKAKYKERGTVLAEDQIVQDHLLKEGLAWLDSQAAGESQYWLPALFSKLTSRDVTPVEANQMTMKRFRHMLQDQAQRQAQKAQVQRQAQKAQVQRQAQKGRAQRQAQKGRAQSHFQT</sequence>
<accession>A0ACB7F335</accession>
<evidence type="ECO:0000313" key="2">
    <source>
        <dbReference type="Proteomes" id="UP000805704"/>
    </source>
</evidence>
<protein>
    <submittedName>
        <fullName evidence="1">Vacuolar-sorting protein SNF8</fullName>
    </submittedName>
</protein>
<reference evidence="1" key="1">
    <citation type="submission" date="2020-04" db="EMBL/GenBank/DDBJ databases">
        <title>A chromosome-scale assembly and high-density genetic map of the yellow drum (Nibea albiflora) genome.</title>
        <authorList>
            <person name="Xu D."/>
            <person name="Zhang W."/>
            <person name="Chen R."/>
            <person name="Tan P."/>
            <person name="Wang L."/>
            <person name="Song H."/>
            <person name="Tian L."/>
            <person name="Zhu Q."/>
            <person name="Wang B."/>
        </authorList>
    </citation>
    <scope>NUCLEOTIDE SEQUENCE</scope>
    <source>
        <strain evidence="1">ZJHYS-2018</strain>
    </source>
</reference>
<gene>
    <name evidence="1" type="primary">SNF8.2</name>
    <name evidence="1" type="ORF">GBF38_010419</name>
</gene>
<evidence type="ECO:0000313" key="1">
    <source>
        <dbReference type="EMBL" id="KAG8008792.1"/>
    </source>
</evidence>
<keyword evidence="2" id="KW-1185">Reference proteome</keyword>
<name>A0ACB7F335_NIBAL</name>
<organism evidence="1 2">
    <name type="scientific">Nibea albiflora</name>
    <name type="common">Yellow drum</name>
    <name type="synonym">Corvina albiflora</name>
    <dbReference type="NCBI Taxonomy" id="240163"/>
    <lineage>
        <taxon>Eukaryota</taxon>
        <taxon>Metazoa</taxon>
        <taxon>Chordata</taxon>
        <taxon>Craniata</taxon>
        <taxon>Vertebrata</taxon>
        <taxon>Euteleostomi</taxon>
        <taxon>Actinopterygii</taxon>
        <taxon>Neopterygii</taxon>
        <taxon>Teleostei</taxon>
        <taxon>Neoteleostei</taxon>
        <taxon>Acanthomorphata</taxon>
        <taxon>Eupercaria</taxon>
        <taxon>Sciaenidae</taxon>
        <taxon>Nibea</taxon>
    </lineage>
</organism>
<dbReference type="EMBL" id="CM024806">
    <property type="protein sequence ID" value="KAG8008792.1"/>
    <property type="molecule type" value="Genomic_DNA"/>
</dbReference>
<proteinExistence type="predicted"/>
<comment type="caution">
    <text evidence="1">The sequence shown here is derived from an EMBL/GenBank/DDBJ whole genome shotgun (WGS) entry which is preliminary data.</text>
</comment>
<dbReference type="Proteomes" id="UP000805704">
    <property type="component" value="Chromosome 18"/>
</dbReference>